<evidence type="ECO:0000259" key="7">
    <source>
        <dbReference type="Pfam" id="PF04545"/>
    </source>
</evidence>
<reference evidence="8 9" key="1">
    <citation type="submission" date="2019-04" db="EMBL/GenBank/DDBJ databases">
        <title>Microbes associate with the intestines of laboratory mice.</title>
        <authorList>
            <person name="Navarre W."/>
            <person name="Wong E."/>
            <person name="Huang K.C."/>
            <person name="Tropini C."/>
            <person name="Ng K."/>
            <person name="Yu B."/>
        </authorList>
    </citation>
    <scope>NUCLEOTIDE SEQUENCE [LARGE SCALE GENOMIC DNA]</scope>
    <source>
        <strain evidence="8 9">NM80_B27</strain>
    </source>
</reference>
<keyword evidence="6" id="KW-0812">Transmembrane</keyword>
<keyword evidence="6" id="KW-1133">Transmembrane helix</keyword>
<dbReference type="Gene3D" id="1.10.10.10">
    <property type="entry name" value="Winged helix-like DNA-binding domain superfamily/Winged helix DNA-binding domain"/>
    <property type="match status" value="1"/>
</dbReference>
<evidence type="ECO:0000256" key="2">
    <source>
        <dbReference type="ARBA" id="ARBA00023015"/>
    </source>
</evidence>
<evidence type="ECO:0000313" key="9">
    <source>
        <dbReference type="Proteomes" id="UP000308978"/>
    </source>
</evidence>
<evidence type="ECO:0000313" key="8">
    <source>
        <dbReference type="EMBL" id="THG37879.1"/>
    </source>
</evidence>
<dbReference type="InterPro" id="IPR039425">
    <property type="entry name" value="RNA_pol_sigma-70-like"/>
</dbReference>
<dbReference type="CDD" id="cd06171">
    <property type="entry name" value="Sigma70_r4"/>
    <property type="match status" value="1"/>
</dbReference>
<dbReference type="Proteomes" id="UP000308978">
    <property type="component" value="Unassembled WGS sequence"/>
</dbReference>
<organism evidence="8 9">
    <name type="scientific">Adlercreutzia caecimuris</name>
    <dbReference type="NCBI Taxonomy" id="671266"/>
    <lineage>
        <taxon>Bacteria</taxon>
        <taxon>Bacillati</taxon>
        <taxon>Actinomycetota</taxon>
        <taxon>Coriobacteriia</taxon>
        <taxon>Eggerthellales</taxon>
        <taxon>Eggerthellaceae</taxon>
        <taxon>Adlercreutzia</taxon>
    </lineage>
</organism>
<evidence type="ECO:0000256" key="6">
    <source>
        <dbReference type="SAM" id="Phobius"/>
    </source>
</evidence>
<dbReference type="SUPFAM" id="SSF88946">
    <property type="entry name" value="Sigma2 domain of RNA polymerase sigma factors"/>
    <property type="match status" value="1"/>
</dbReference>
<keyword evidence="4" id="KW-0238">DNA-binding</keyword>
<dbReference type="InterPro" id="IPR013324">
    <property type="entry name" value="RNA_pol_sigma_r3/r4-like"/>
</dbReference>
<dbReference type="EMBL" id="SSTJ01000003">
    <property type="protein sequence ID" value="THG37879.1"/>
    <property type="molecule type" value="Genomic_DNA"/>
</dbReference>
<dbReference type="InterPro" id="IPR036388">
    <property type="entry name" value="WH-like_DNA-bd_sf"/>
</dbReference>
<dbReference type="PANTHER" id="PTHR43133">
    <property type="entry name" value="RNA POLYMERASE ECF-TYPE SIGMA FACTO"/>
    <property type="match status" value="1"/>
</dbReference>
<dbReference type="SUPFAM" id="SSF88659">
    <property type="entry name" value="Sigma3 and sigma4 domains of RNA polymerase sigma factors"/>
    <property type="match status" value="1"/>
</dbReference>
<dbReference type="Pfam" id="PF04545">
    <property type="entry name" value="Sigma70_r4"/>
    <property type="match status" value="1"/>
</dbReference>
<sequence length="398" mass="42706">MRYNARRVGRGDSVSAGARDGCGEDGVAKGATVREAGRRRDVATLVRAAQAGDRRAFHELYLRTAQMQYFAIVGRVGREAAPDILQELYLVAWSNLDAIEPAAFVGYLNATARNLCKRHFKRQGTSKMPLPTEDEMLEAAGAERAVVAPAAADPAQRADERDEAARLARALREELTDQERDAVLMRYYQDMKLDEIAASLAVSRATVKRILNRALATLRRKMGLLPLAPAFSALLEQAVEVDRAPDGWLRCARVPSRRGQGGATKLVGVAAVLLAVGAVLFAAGAPRPEVIFEQPAPLAQPAVADTQGPVLVESDVRDGVTVLRLADESAVVEVYCFAADGQRFEAAPERAASESAPSAAETLWHLELPTGTYELHARDAVGNQSVGTLAAAVTPDAF</sequence>
<dbReference type="GO" id="GO:0003677">
    <property type="term" value="F:DNA binding"/>
    <property type="evidence" value="ECO:0007669"/>
    <property type="project" value="UniProtKB-KW"/>
</dbReference>
<comment type="caution">
    <text evidence="8">The sequence shown here is derived from an EMBL/GenBank/DDBJ whole genome shotgun (WGS) entry which is preliminary data.</text>
</comment>
<dbReference type="Gene3D" id="1.10.1740.10">
    <property type="match status" value="1"/>
</dbReference>
<evidence type="ECO:0000256" key="4">
    <source>
        <dbReference type="ARBA" id="ARBA00023125"/>
    </source>
</evidence>
<dbReference type="NCBIfam" id="TIGR02937">
    <property type="entry name" value="sigma70-ECF"/>
    <property type="match status" value="1"/>
</dbReference>
<comment type="similarity">
    <text evidence="1">Belongs to the sigma-70 factor family. ECF subfamily.</text>
</comment>
<dbReference type="InterPro" id="IPR007630">
    <property type="entry name" value="RNA_pol_sigma70_r4"/>
</dbReference>
<accession>A0A4S4G2T4</accession>
<gene>
    <name evidence="8" type="ORF">E5986_03140</name>
</gene>
<feature type="transmembrane region" description="Helical" evidence="6">
    <location>
        <begin position="266"/>
        <end position="285"/>
    </location>
</feature>
<dbReference type="InterPro" id="IPR013325">
    <property type="entry name" value="RNA_pol_sigma_r2"/>
</dbReference>
<keyword evidence="3" id="KW-0731">Sigma factor</keyword>
<proteinExistence type="inferred from homology"/>
<evidence type="ECO:0000256" key="5">
    <source>
        <dbReference type="ARBA" id="ARBA00023163"/>
    </source>
</evidence>
<evidence type="ECO:0000256" key="3">
    <source>
        <dbReference type="ARBA" id="ARBA00023082"/>
    </source>
</evidence>
<dbReference type="InterPro" id="IPR014284">
    <property type="entry name" value="RNA_pol_sigma-70_dom"/>
</dbReference>
<name>A0A4S4G2T4_9ACTN</name>
<evidence type="ECO:0000256" key="1">
    <source>
        <dbReference type="ARBA" id="ARBA00010641"/>
    </source>
</evidence>
<dbReference type="GO" id="GO:0006352">
    <property type="term" value="P:DNA-templated transcription initiation"/>
    <property type="evidence" value="ECO:0007669"/>
    <property type="project" value="InterPro"/>
</dbReference>
<keyword evidence="5" id="KW-0804">Transcription</keyword>
<protein>
    <submittedName>
        <fullName evidence="8">Sigma-70 family RNA polymerase sigma factor</fullName>
    </submittedName>
</protein>
<keyword evidence="6" id="KW-0472">Membrane</keyword>
<keyword evidence="2" id="KW-0805">Transcription regulation</keyword>
<dbReference type="GO" id="GO:0016987">
    <property type="term" value="F:sigma factor activity"/>
    <property type="evidence" value="ECO:0007669"/>
    <property type="project" value="UniProtKB-KW"/>
</dbReference>
<feature type="domain" description="RNA polymerase sigma-70 region 4" evidence="7">
    <location>
        <begin position="174"/>
        <end position="219"/>
    </location>
</feature>
<dbReference type="PANTHER" id="PTHR43133:SF8">
    <property type="entry name" value="RNA POLYMERASE SIGMA FACTOR HI_1459-RELATED"/>
    <property type="match status" value="1"/>
</dbReference>
<dbReference type="AlphaFoldDB" id="A0A4S4G2T4"/>